<dbReference type="GO" id="GO:0008170">
    <property type="term" value="F:N-methyltransferase activity"/>
    <property type="evidence" value="ECO:0007669"/>
    <property type="project" value="UniProtKB-ARBA"/>
</dbReference>
<gene>
    <name evidence="8" type="ORF">ATL40_2295</name>
</gene>
<feature type="domain" description="Methyltransferase small" evidence="5">
    <location>
        <begin position="177"/>
        <end position="304"/>
    </location>
</feature>
<dbReference type="GO" id="GO:0008757">
    <property type="term" value="F:S-adenosylmethionine-dependent methyltransferase activity"/>
    <property type="evidence" value="ECO:0007669"/>
    <property type="project" value="TreeGrafter"/>
</dbReference>
<feature type="domain" description="DUF7059" evidence="6">
    <location>
        <begin position="29"/>
        <end position="127"/>
    </location>
</feature>
<dbReference type="InterPro" id="IPR052190">
    <property type="entry name" value="Euk-Arch_PrmC-MTase"/>
</dbReference>
<reference evidence="8 9" key="1">
    <citation type="submission" date="2017-10" db="EMBL/GenBank/DDBJ databases">
        <title>Sequencing the genomes of 1000 actinobacteria strains.</title>
        <authorList>
            <person name="Klenk H.-P."/>
        </authorList>
    </citation>
    <scope>NUCLEOTIDE SEQUENCE [LARGE SCALE GENOMIC DNA]</scope>
    <source>
        <strain evidence="8 9">DSM 21801</strain>
    </source>
</reference>
<name>A0A2A9D360_9MICO</name>
<dbReference type="InterPro" id="IPR029063">
    <property type="entry name" value="SAM-dependent_MTases_sf"/>
</dbReference>
<dbReference type="Gene3D" id="3.40.50.150">
    <property type="entry name" value="Vaccinia Virus protein VP39"/>
    <property type="match status" value="1"/>
</dbReference>
<dbReference type="InterPro" id="IPR055487">
    <property type="entry name" value="DUF7059"/>
</dbReference>
<dbReference type="GO" id="GO:0035657">
    <property type="term" value="C:eRF1 methyltransferase complex"/>
    <property type="evidence" value="ECO:0007669"/>
    <property type="project" value="TreeGrafter"/>
</dbReference>
<keyword evidence="9" id="KW-1185">Reference proteome</keyword>
<dbReference type="GO" id="GO:0003676">
    <property type="term" value="F:nucleic acid binding"/>
    <property type="evidence" value="ECO:0007669"/>
    <property type="project" value="InterPro"/>
</dbReference>
<dbReference type="EMBL" id="PDJD01000001">
    <property type="protein sequence ID" value="PFG20685.1"/>
    <property type="molecule type" value="Genomic_DNA"/>
</dbReference>
<keyword evidence="2 8" id="KW-0489">Methyltransferase</keyword>
<comment type="similarity">
    <text evidence="1">Belongs to the eukaryotic/archaeal PrmC-related family.</text>
</comment>
<evidence type="ECO:0000313" key="9">
    <source>
        <dbReference type="Proteomes" id="UP000224915"/>
    </source>
</evidence>
<keyword evidence="4" id="KW-0949">S-adenosyl-L-methionine</keyword>
<dbReference type="OrthoDB" id="129465at2"/>
<keyword evidence="3 8" id="KW-0808">Transferase</keyword>
<organism evidence="8 9">
    <name type="scientific">Serinibacter salmoneus</name>
    <dbReference type="NCBI Taxonomy" id="556530"/>
    <lineage>
        <taxon>Bacteria</taxon>
        <taxon>Bacillati</taxon>
        <taxon>Actinomycetota</taxon>
        <taxon>Actinomycetes</taxon>
        <taxon>Micrococcales</taxon>
        <taxon>Beutenbergiaceae</taxon>
        <taxon>Serinibacter</taxon>
    </lineage>
</organism>
<dbReference type="Pfam" id="PF23186">
    <property type="entry name" value="DUF7059"/>
    <property type="match status" value="1"/>
</dbReference>
<feature type="domain" description="DUF7782" evidence="7">
    <location>
        <begin position="428"/>
        <end position="539"/>
    </location>
</feature>
<dbReference type="PANTHER" id="PTHR45875:SF1">
    <property type="entry name" value="METHYLTRANSFERASE N6AMT1"/>
    <property type="match status" value="1"/>
</dbReference>
<dbReference type="AlphaFoldDB" id="A0A2A9D360"/>
<dbReference type="PROSITE" id="PS00092">
    <property type="entry name" value="N6_MTASE"/>
    <property type="match status" value="1"/>
</dbReference>
<evidence type="ECO:0000259" key="6">
    <source>
        <dbReference type="Pfam" id="PF23186"/>
    </source>
</evidence>
<dbReference type="GO" id="GO:0008276">
    <property type="term" value="F:protein methyltransferase activity"/>
    <property type="evidence" value="ECO:0007669"/>
    <property type="project" value="TreeGrafter"/>
</dbReference>
<evidence type="ECO:0000313" key="8">
    <source>
        <dbReference type="EMBL" id="PFG20685.1"/>
    </source>
</evidence>
<dbReference type="CDD" id="cd02440">
    <property type="entry name" value="AdoMet_MTases"/>
    <property type="match status" value="1"/>
</dbReference>
<sequence length="540" mass="57702">MTGKQLGAIDADQSDSEALRRALRGDLEASGYTLDGVAAALGPVAAESLEREELLPARLALGCGADIRGADAQDRQSHEVGASPLGVMLRLFRLGEPVTRAQVEAAFPRAGVSTLASLGWVTAQGTGDDDEVRGAVGLLAYSSQEADGDRDWWIASDLGVGARGRALPEDYVLGVSRASRTLAQVTVRRPDVSVLDLGTGCGIQALHAAQHARRVVATDVSPRALEFARMNAMLAGVEVDLRRGSMFDPVSERFDLVVSNPPFVITPRSGAVSEYTYRDGGRRGDDLVHALVAGVGEHLEPGGVAQLLGNWEHVRGQEWDERLHGWLEESGLDGWVVQREVLDPAEYAEMWLRDGGTGRGGGEAEVRARDDAYEAWLRDFAERGVEAVGFGFITLRRPAGHSRERWRRVEEATGAVRQPLGPVIGEVLAAVDHLADLDARDVSVLEERWRVAPDVTDERYFTPGEPQPRVILLRAGGGFGRTVRCDTALSAFVGACDGELTGGQIVGALGALLEVAADDLAAELVPQVRGLITDGLLLPA</sequence>
<dbReference type="PANTHER" id="PTHR45875">
    <property type="entry name" value="METHYLTRANSFERASE N6AMT1"/>
    <property type="match status" value="1"/>
</dbReference>
<dbReference type="Pfam" id="PF25004">
    <property type="entry name" value="DUF7782"/>
    <property type="match status" value="1"/>
</dbReference>
<dbReference type="GO" id="GO:0032259">
    <property type="term" value="P:methylation"/>
    <property type="evidence" value="ECO:0007669"/>
    <property type="project" value="UniProtKB-KW"/>
</dbReference>
<dbReference type="InterPro" id="IPR007848">
    <property type="entry name" value="Small_mtfrase_dom"/>
</dbReference>
<dbReference type="InterPro" id="IPR002052">
    <property type="entry name" value="DNA_methylase_N6_adenine_CS"/>
</dbReference>
<comment type="caution">
    <text evidence="8">The sequence shown here is derived from an EMBL/GenBank/DDBJ whole genome shotgun (WGS) entry which is preliminary data.</text>
</comment>
<dbReference type="SUPFAM" id="SSF53335">
    <property type="entry name" value="S-adenosyl-L-methionine-dependent methyltransferases"/>
    <property type="match status" value="1"/>
</dbReference>
<evidence type="ECO:0000256" key="1">
    <source>
        <dbReference type="ARBA" id="ARBA00006149"/>
    </source>
</evidence>
<evidence type="ECO:0000259" key="7">
    <source>
        <dbReference type="Pfam" id="PF25004"/>
    </source>
</evidence>
<evidence type="ECO:0000259" key="5">
    <source>
        <dbReference type="Pfam" id="PF05175"/>
    </source>
</evidence>
<evidence type="ECO:0000256" key="4">
    <source>
        <dbReference type="ARBA" id="ARBA00022691"/>
    </source>
</evidence>
<accession>A0A2A9D360</accession>
<dbReference type="Proteomes" id="UP000224915">
    <property type="component" value="Unassembled WGS sequence"/>
</dbReference>
<evidence type="ECO:0000256" key="2">
    <source>
        <dbReference type="ARBA" id="ARBA00022603"/>
    </source>
</evidence>
<dbReference type="RefSeq" id="WP_098469623.1">
    <property type="nucleotide sequence ID" value="NZ_PDJD01000001.1"/>
</dbReference>
<evidence type="ECO:0000256" key="3">
    <source>
        <dbReference type="ARBA" id="ARBA00022679"/>
    </source>
</evidence>
<dbReference type="InterPro" id="IPR056684">
    <property type="entry name" value="DUF7782"/>
</dbReference>
<dbReference type="Pfam" id="PF05175">
    <property type="entry name" value="MTS"/>
    <property type="match status" value="1"/>
</dbReference>
<protein>
    <submittedName>
        <fullName evidence="8">Methyltransferase family protein</fullName>
    </submittedName>
</protein>
<proteinExistence type="inferred from homology"/>